<evidence type="ECO:0000256" key="1">
    <source>
        <dbReference type="SAM" id="SignalP"/>
    </source>
</evidence>
<organism evidence="2 3">
    <name type="scientific">Vibrio owensii</name>
    <dbReference type="NCBI Taxonomy" id="696485"/>
    <lineage>
        <taxon>Bacteria</taxon>
        <taxon>Pseudomonadati</taxon>
        <taxon>Pseudomonadota</taxon>
        <taxon>Gammaproteobacteria</taxon>
        <taxon>Vibrionales</taxon>
        <taxon>Vibrionaceae</taxon>
        <taxon>Vibrio</taxon>
    </lineage>
</organism>
<evidence type="ECO:0008006" key="4">
    <source>
        <dbReference type="Google" id="ProtNLM"/>
    </source>
</evidence>
<accession>A0AAU9PYL6</accession>
<feature type="signal peptide" evidence="1">
    <location>
        <begin position="1"/>
        <end position="19"/>
    </location>
</feature>
<sequence length="234" mass="26644">MMRTFPILMTSLLANSAFAMNIDTMLLIGDEYGNGVFTISNQGETTEFIQSNITQIEVKEGNLIRTPYTEDNFEDWRVTLTHPKMILEAGRQKQVGVRSLCGSKCDFIQDQYFLVSFEPSPYDPEGKSKSAVVINFGYRPLFVIPAKKQNIDYTISLENGQLFINNKGNSFIRAYIDECTDDITEDCELTAMSLAGRERAYELPKNIKSTNLNVTIVNHDESYREKLTLRESEE</sequence>
<comment type="caution">
    <text evidence="2">The sequence shown here is derived from an EMBL/GenBank/DDBJ whole genome shotgun (WGS) entry which is preliminary data.</text>
</comment>
<protein>
    <recommendedName>
        <fullName evidence="4">Molecular chaperone</fullName>
    </recommendedName>
</protein>
<name>A0AAU9PYL6_9VIBR</name>
<proteinExistence type="predicted"/>
<dbReference type="RefSeq" id="WP_409929875.1">
    <property type="nucleotide sequence ID" value="NZ_CAKMTQ010000001.1"/>
</dbReference>
<gene>
    <name evidence="2" type="ORF">THF1D04_10560</name>
</gene>
<feature type="chain" id="PRO_5043695378" description="Molecular chaperone" evidence="1">
    <location>
        <begin position="20"/>
        <end position="234"/>
    </location>
</feature>
<dbReference type="EMBL" id="CAKMTQ010000001">
    <property type="protein sequence ID" value="CAH1520980.1"/>
    <property type="molecule type" value="Genomic_DNA"/>
</dbReference>
<dbReference type="InterPro" id="IPR013783">
    <property type="entry name" value="Ig-like_fold"/>
</dbReference>
<evidence type="ECO:0000313" key="2">
    <source>
        <dbReference type="EMBL" id="CAH1520980.1"/>
    </source>
</evidence>
<dbReference type="AlphaFoldDB" id="A0AAU9PYL6"/>
<keyword evidence="1" id="KW-0732">Signal</keyword>
<reference evidence="2" key="1">
    <citation type="submission" date="2022-01" db="EMBL/GenBank/DDBJ databases">
        <authorList>
            <person name="Lagorce A."/>
        </authorList>
    </citation>
    <scope>NUCLEOTIDE SEQUENCE</scope>
    <source>
        <strain evidence="2">Th15_F1_D04</strain>
    </source>
</reference>
<dbReference type="Gene3D" id="2.60.40.10">
    <property type="entry name" value="Immunoglobulins"/>
    <property type="match status" value="1"/>
</dbReference>
<dbReference type="Proteomes" id="UP001295420">
    <property type="component" value="Unassembled WGS sequence"/>
</dbReference>
<evidence type="ECO:0000313" key="3">
    <source>
        <dbReference type="Proteomes" id="UP001295420"/>
    </source>
</evidence>